<dbReference type="VEuPathDB" id="FungiDB:KLMA_70108"/>
<gene>
    <name evidence="8" type="primary">FIP1</name>
    <name evidence="8" type="ORF">KLMA_70108</name>
</gene>
<dbReference type="Proteomes" id="UP000065495">
    <property type="component" value="Chromosome 7"/>
</dbReference>
<evidence type="ECO:0000256" key="2">
    <source>
        <dbReference type="ARBA" id="ARBA00007459"/>
    </source>
</evidence>
<proteinExistence type="inferred from homology"/>
<dbReference type="KEGG" id="kmx:KLMA_70108"/>
<sequence>MSSEDEDEKFLYSDGEDSQVVVSTEEPASKKQKVDTHNDVETAANDSANEGVSEVSDQDSDSVSDESDSDSDIEIIIGTGNDTSKIDSGKSKISTITGAASTTTTESNIGAVSDTNAATSVPEGSVSLEQQQQQTIDLNPDAEFDGKPIVQIDPEILKEKPWRQPGANLSDYFNYGFNEQTWMEYLHRQEHLKKEYNPQKILMNLLALQQQGKLNDNGSVPNSQNNPMAMPPPPMGLSPMFGGFPGFPFPGMMNSMQTQNVPNMNNNNNNNNNSNNKINGNHNDK</sequence>
<evidence type="ECO:0000256" key="4">
    <source>
        <dbReference type="ARBA" id="ARBA00022664"/>
    </source>
</evidence>
<dbReference type="InterPro" id="IPR051187">
    <property type="entry name" value="Pre-mRNA_3'-end_processing_reg"/>
</dbReference>
<dbReference type="InterPro" id="IPR007854">
    <property type="entry name" value="Fip1_dom"/>
</dbReference>
<name>W0TGN0_KLUMD</name>
<evidence type="ECO:0000256" key="6">
    <source>
        <dbReference type="SAM" id="MobiDB-lite"/>
    </source>
</evidence>
<feature type="region of interest" description="Disordered" evidence="6">
    <location>
        <begin position="1"/>
        <end position="80"/>
    </location>
</feature>
<evidence type="ECO:0000256" key="5">
    <source>
        <dbReference type="ARBA" id="ARBA00023242"/>
    </source>
</evidence>
<dbReference type="RefSeq" id="XP_022677724.1">
    <property type="nucleotide sequence ID" value="XM_022821354.1"/>
</dbReference>
<reference evidence="8 9" key="1">
    <citation type="journal article" date="2015" name="Biotechnol. Biofuels">
        <title>Genetic basis of the highly efficient yeast Kluyveromyces marxianus: complete genome sequence and transcriptome analyses.</title>
        <authorList>
            <person name="Lertwattanasakul N."/>
            <person name="Kosaka T."/>
            <person name="Hosoyama A."/>
            <person name="Suzuki Y."/>
            <person name="Rodrussamee N."/>
            <person name="Matsutani M."/>
            <person name="Murata M."/>
            <person name="Fujimoto N."/>
            <person name="Suprayogi"/>
            <person name="Tsuchikane K."/>
            <person name="Limtong S."/>
            <person name="Fujita N."/>
            <person name="Yamada M."/>
        </authorList>
    </citation>
    <scope>NUCLEOTIDE SEQUENCE [LARGE SCALE GENOMIC DNA]</scope>
    <source>
        <strain evidence="9">DMKU3-1042 / BCC 29191 / NBRC 104275</strain>
    </source>
</reference>
<dbReference type="AlphaFoldDB" id="W0TGN0"/>
<comment type="similarity">
    <text evidence="2">Belongs to the FIP1 family.</text>
</comment>
<evidence type="ECO:0000256" key="1">
    <source>
        <dbReference type="ARBA" id="ARBA00004123"/>
    </source>
</evidence>
<dbReference type="PANTHER" id="PTHR13484:SF0">
    <property type="entry name" value="PRE-MRNA 3'-END-PROCESSING FACTOR FIP1"/>
    <property type="match status" value="1"/>
</dbReference>
<keyword evidence="5" id="KW-0539">Nucleus</keyword>
<comment type="subcellular location">
    <subcellularLocation>
        <location evidence="1">Nucleus</location>
    </subcellularLocation>
</comment>
<dbReference type="EMBL" id="AP012219">
    <property type="protein sequence ID" value="BAO41956.1"/>
    <property type="molecule type" value="Genomic_DNA"/>
</dbReference>
<protein>
    <recommendedName>
        <fullName evidence="3">Pre-mRNA polyadenylation factor FIP1</fullName>
    </recommendedName>
</protein>
<feature type="compositionally biased region" description="Acidic residues" evidence="6">
    <location>
        <begin position="56"/>
        <end position="73"/>
    </location>
</feature>
<organism evidence="8 9">
    <name type="scientific">Kluyveromyces marxianus (strain DMKU3-1042 / BCC 29191 / NBRC 104275)</name>
    <name type="common">Yeast</name>
    <name type="synonym">Candida kefyr</name>
    <dbReference type="NCBI Taxonomy" id="1003335"/>
    <lineage>
        <taxon>Eukaryota</taxon>
        <taxon>Fungi</taxon>
        <taxon>Dikarya</taxon>
        <taxon>Ascomycota</taxon>
        <taxon>Saccharomycotina</taxon>
        <taxon>Saccharomycetes</taxon>
        <taxon>Saccharomycetales</taxon>
        <taxon>Saccharomycetaceae</taxon>
        <taxon>Kluyveromyces</taxon>
    </lineage>
</organism>
<dbReference type="GO" id="GO:0006397">
    <property type="term" value="P:mRNA processing"/>
    <property type="evidence" value="ECO:0007669"/>
    <property type="project" value="UniProtKB-KW"/>
</dbReference>
<keyword evidence="4" id="KW-0507">mRNA processing</keyword>
<dbReference type="OrthoDB" id="1917198at2759"/>
<accession>W0TGN0</accession>
<feature type="compositionally biased region" description="Basic and acidic residues" evidence="6">
    <location>
        <begin position="27"/>
        <end position="40"/>
    </location>
</feature>
<evidence type="ECO:0000313" key="8">
    <source>
        <dbReference type="EMBL" id="BAO41956.1"/>
    </source>
</evidence>
<evidence type="ECO:0000259" key="7">
    <source>
        <dbReference type="Pfam" id="PF05182"/>
    </source>
</evidence>
<dbReference type="GeneID" id="34717868"/>
<evidence type="ECO:0000313" key="9">
    <source>
        <dbReference type="Proteomes" id="UP000065495"/>
    </source>
</evidence>
<dbReference type="PANTHER" id="PTHR13484">
    <property type="entry name" value="FIP1-LIKE 1 PROTEIN"/>
    <property type="match status" value="1"/>
</dbReference>
<dbReference type="GO" id="GO:0005847">
    <property type="term" value="C:mRNA cleavage and polyadenylation specificity factor complex"/>
    <property type="evidence" value="ECO:0007669"/>
    <property type="project" value="TreeGrafter"/>
</dbReference>
<evidence type="ECO:0000256" key="3">
    <source>
        <dbReference type="ARBA" id="ARBA00017404"/>
    </source>
</evidence>
<feature type="region of interest" description="Disordered" evidence="6">
    <location>
        <begin position="254"/>
        <end position="285"/>
    </location>
</feature>
<dbReference type="Pfam" id="PF05182">
    <property type="entry name" value="Fip1"/>
    <property type="match status" value="1"/>
</dbReference>
<feature type="domain" description="Pre-mRNA polyadenylation factor Fip1" evidence="7">
    <location>
        <begin position="152"/>
        <end position="192"/>
    </location>
</feature>